<accession>A0A1I2Q9F6</accession>
<name>A0A1I2Q9F6_9LACO</name>
<dbReference type="RefSeq" id="WP_046922750.1">
    <property type="nucleotide sequence ID" value="NZ_AYYL01000010.1"/>
</dbReference>
<reference evidence="2" key="1">
    <citation type="submission" date="2016-10" db="EMBL/GenBank/DDBJ databases">
        <authorList>
            <person name="Varghese N."/>
            <person name="Submissions S."/>
        </authorList>
    </citation>
    <scope>NUCLEOTIDE SEQUENCE [LARGE SCALE GENOMIC DNA]</scope>
    <source>
        <strain evidence="2">DSM 20403</strain>
    </source>
</reference>
<dbReference type="EMBL" id="FOPI01000007">
    <property type="protein sequence ID" value="SFG24948.1"/>
    <property type="molecule type" value="Genomic_DNA"/>
</dbReference>
<evidence type="ECO:0000313" key="1">
    <source>
        <dbReference type="EMBL" id="SFG24948.1"/>
    </source>
</evidence>
<evidence type="ECO:0000313" key="2">
    <source>
        <dbReference type="Proteomes" id="UP000182635"/>
    </source>
</evidence>
<gene>
    <name evidence="1" type="ORF">SAMN02910432_00544</name>
</gene>
<organism evidence="1 2">
    <name type="scientific">Ligilactobacillus ruminis DSM 20403 = NBRC 102161</name>
    <dbReference type="NCBI Taxonomy" id="1423798"/>
    <lineage>
        <taxon>Bacteria</taxon>
        <taxon>Bacillati</taxon>
        <taxon>Bacillota</taxon>
        <taxon>Bacilli</taxon>
        <taxon>Lactobacillales</taxon>
        <taxon>Lactobacillaceae</taxon>
        <taxon>Ligilactobacillus</taxon>
    </lineage>
</organism>
<proteinExistence type="predicted"/>
<sequence length="82" mass="9679">MAKGFVEELVDNVIEKDDEQTTFRVPSKRENLVLRVDNDLLSKFSNGNAKLEKMLRNLLRNRSAKNKREVININKRNYKIFL</sequence>
<dbReference type="Proteomes" id="UP000182635">
    <property type="component" value="Unassembled WGS sequence"/>
</dbReference>
<dbReference type="OrthoDB" id="2299239at2"/>
<dbReference type="AlphaFoldDB" id="A0A1I2Q9F6"/>
<protein>
    <submittedName>
        <fullName evidence="1">Uncharacterized protein</fullName>
    </submittedName>
</protein>